<accession>A0ABQ9N334</accession>
<evidence type="ECO:0000313" key="2">
    <source>
        <dbReference type="EMBL" id="KAJ9186937.1"/>
    </source>
</evidence>
<dbReference type="InterPro" id="IPR033246">
    <property type="entry name" value="BIN4"/>
</dbReference>
<name>A0ABQ9N334_HEVBR</name>
<comment type="caution">
    <text evidence="2">The sequence shown here is derived from an EMBL/GenBank/DDBJ whole genome shotgun (WGS) entry which is preliminary data.</text>
</comment>
<protein>
    <submittedName>
        <fullName evidence="2">Uncharacterized protein</fullName>
    </submittedName>
</protein>
<feature type="compositionally biased region" description="Basic residues" evidence="1">
    <location>
        <begin position="300"/>
        <end position="317"/>
    </location>
</feature>
<evidence type="ECO:0000256" key="1">
    <source>
        <dbReference type="SAM" id="MobiDB-lite"/>
    </source>
</evidence>
<sequence length="317" mass="36183">MQPPDWSLPFEVMSKITSPLSGVKKRKKKKEISNYDEEVEFYDIHFILSFKTPHLIDSILITSFTIGRRKKNKFKNSAKDEDAMVVGNNKASKITFKEKSLNKLLKVDDPDDVEFAIEDTFEKRIDTHVFTSRLPCFYLRKLSGHMGTFRRVLIPEDHDTCLDLKDTSLVGTTYRTTIVPSRPFCVVFHDLHLNFSDYCCNINIFLFRASFGQSEAKIEAIMNDFIQLKAECNANEAETMVESTLEGFSFDSEDEADKMPKISHQTDQNEGNEEQTKGRTRGKVVAKKAAKTGGNARLATRVRKKALASKKKTKTKK</sequence>
<gene>
    <name evidence="2" type="ORF">P3X46_002453</name>
</gene>
<keyword evidence="3" id="KW-1185">Reference proteome</keyword>
<dbReference type="Proteomes" id="UP001174677">
    <property type="component" value="Chromosome 2"/>
</dbReference>
<dbReference type="PANTHER" id="PTHR34810">
    <property type="entry name" value="DNA-BINDING PROTEIN BIN4"/>
    <property type="match status" value="1"/>
</dbReference>
<feature type="region of interest" description="Disordered" evidence="1">
    <location>
        <begin position="256"/>
        <end position="317"/>
    </location>
</feature>
<feature type="compositionally biased region" description="Basic residues" evidence="1">
    <location>
        <begin position="278"/>
        <end position="290"/>
    </location>
</feature>
<dbReference type="PANTHER" id="PTHR34810:SF1">
    <property type="entry name" value="DNA-BINDING PROTEIN BIN4"/>
    <property type="match status" value="1"/>
</dbReference>
<evidence type="ECO:0000313" key="3">
    <source>
        <dbReference type="Proteomes" id="UP001174677"/>
    </source>
</evidence>
<dbReference type="EMBL" id="JARPOI010000002">
    <property type="protein sequence ID" value="KAJ9186937.1"/>
    <property type="molecule type" value="Genomic_DNA"/>
</dbReference>
<organism evidence="2 3">
    <name type="scientific">Hevea brasiliensis</name>
    <name type="common">Para rubber tree</name>
    <name type="synonym">Siphonia brasiliensis</name>
    <dbReference type="NCBI Taxonomy" id="3981"/>
    <lineage>
        <taxon>Eukaryota</taxon>
        <taxon>Viridiplantae</taxon>
        <taxon>Streptophyta</taxon>
        <taxon>Embryophyta</taxon>
        <taxon>Tracheophyta</taxon>
        <taxon>Spermatophyta</taxon>
        <taxon>Magnoliopsida</taxon>
        <taxon>eudicotyledons</taxon>
        <taxon>Gunneridae</taxon>
        <taxon>Pentapetalae</taxon>
        <taxon>rosids</taxon>
        <taxon>fabids</taxon>
        <taxon>Malpighiales</taxon>
        <taxon>Euphorbiaceae</taxon>
        <taxon>Crotonoideae</taxon>
        <taxon>Micrandreae</taxon>
        <taxon>Hevea</taxon>
    </lineage>
</organism>
<proteinExistence type="predicted"/>
<reference evidence="2" key="1">
    <citation type="journal article" date="2023" name="Plant Biotechnol. J.">
        <title>Chromosome-level wild Hevea brasiliensis genome provides new tools for genomic-assisted breeding and valuable loci to elevate rubber yield.</title>
        <authorList>
            <person name="Cheng H."/>
            <person name="Song X."/>
            <person name="Hu Y."/>
            <person name="Wu T."/>
            <person name="Yang Q."/>
            <person name="An Z."/>
            <person name="Feng S."/>
            <person name="Deng Z."/>
            <person name="Wu W."/>
            <person name="Zeng X."/>
            <person name="Tu M."/>
            <person name="Wang X."/>
            <person name="Huang H."/>
        </authorList>
    </citation>
    <scope>NUCLEOTIDE SEQUENCE</scope>
    <source>
        <strain evidence="2">MT/VB/25A 57/8</strain>
    </source>
</reference>